<keyword evidence="7 17" id="KW-0862">Zinc</keyword>
<feature type="binding site" evidence="17">
    <location>
        <position position="84"/>
    </location>
    <ligand>
        <name>Zn(2+)</name>
        <dbReference type="ChEBI" id="CHEBI:29105"/>
        <label>1</label>
        <note>catalytic</note>
    </ligand>
</feature>
<feature type="binding site" evidence="17">
    <location>
        <position position="87"/>
    </location>
    <ligand>
        <name>Zn(2+)</name>
        <dbReference type="ChEBI" id="CHEBI:29105"/>
        <label>1</label>
        <note>catalytic</note>
    </ligand>
</feature>
<evidence type="ECO:0000256" key="8">
    <source>
        <dbReference type="ARBA" id="ARBA00022839"/>
    </source>
</evidence>
<evidence type="ECO:0000259" key="18">
    <source>
        <dbReference type="SMART" id="SM00849"/>
    </source>
</evidence>
<evidence type="ECO:0000256" key="7">
    <source>
        <dbReference type="ARBA" id="ARBA00022833"/>
    </source>
</evidence>
<dbReference type="SUPFAM" id="SSF56281">
    <property type="entry name" value="Metallo-hydrolase/oxidoreductase"/>
    <property type="match status" value="1"/>
</dbReference>
<dbReference type="CDD" id="cd07714">
    <property type="entry name" value="RNaseJ_MBL-fold"/>
    <property type="match status" value="1"/>
</dbReference>
<dbReference type="PANTHER" id="PTHR43694">
    <property type="entry name" value="RIBONUCLEASE J"/>
    <property type="match status" value="1"/>
</dbReference>
<comment type="caution">
    <text evidence="19">The sequence shown here is derived from an EMBL/GenBank/DDBJ whole genome shotgun (WGS) entry which is preliminary data.</text>
</comment>
<evidence type="ECO:0000256" key="1">
    <source>
        <dbReference type="ARBA" id="ARBA00022490"/>
    </source>
</evidence>
<feature type="binding site" evidence="17">
    <location>
        <position position="454"/>
    </location>
    <ligand>
        <name>Ca(2+)</name>
        <dbReference type="ChEBI" id="CHEBI:29108"/>
    </ligand>
</feature>
<feature type="binding site" evidence="17">
    <location>
        <position position="86"/>
    </location>
    <ligand>
        <name>Zn(2+)</name>
        <dbReference type="ChEBI" id="CHEBI:29105"/>
        <label>1</label>
        <note>catalytic</note>
    </ligand>
</feature>
<evidence type="ECO:0000256" key="9">
    <source>
        <dbReference type="ARBA" id="ARBA00022884"/>
    </source>
</evidence>
<dbReference type="InterPro" id="IPR001279">
    <property type="entry name" value="Metallo-B-lactamas"/>
</dbReference>
<keyword evidence="5 13" id="KW-0255">Endonuclease</keyword>
<comment type="cofactor">
    <cofactor evidence="17">
        <name>Ca(2+)</name>
        <dbReference type="ChEBI" id="CHEBI:29108"/>
    </cofactor>
    <text evidence="17">Binds 1 Ca(2+) cation per subunit. Seen in 1 crystal structure, it is not clear if it is physiologically important.</text>
</comment>
<evidence type="ECO:0000256" key="3">
    <source>
        <dbReference type="ARBA" id="ARBA00022722"/>
    </source>
</evidence>
<evidence type="ECO:0000256" key="2">
    <source>
        <dbReference type="ARBA" id="ARBA00022552"/>
    </source>
</evidence>
<name>A0A6L8V3F0_9BACL</name>
<dbReference type="GO" id="GO:0006364">
    <property type="term" value="P:rRNA processing"/>
    <property type="evidence" value="ECO:0007669"/>
    <property type="project" value="UniProtKB-UniRule"/>
</dbReference>
<evidence type="ECO:0000256" key="11">
    <source>
        <dbReference type="ARBA" id="ARBA00034301"/>
    </source>
</evidence>
<dbReference type="InterPro" id="IPR055132">
    <property type="entry name" value="RNase_J_b_CASP"/>
</dbReference>
<sequence>MKVTQGVSKVTKLDAQLSVFSLGGINEIGKNMYVVEYANDIIVIDCGSKFPDETLLGVDLIVPDITYLLENSDRVRALVITHGHEDHIGGIPYIRKQINVPIYATRLTLGLIQVKLREAGLLANTKLIEITSDSKIALGGITSTFFKTNHSIPDCLGVVFHTPEGAVVHTGDFKFDLTPVNNQYPDIHKMADIGSKGVMLLLSESTNAERPGYTPSESQVGKHIEEAFHKAKQKVFIATFASNVHRLQQVIDAAQATNRRLALLGRSMVNVVRIASELGYLTLPDGMLVEAAEIGSLASDRVAILCTGSQGEPMAALSRLSRSNYRNVEIHRGDTVILSSSPIPGNERNVSKTVDHLFSLGAEVIYGSSSVTGMHVSGHGSQEELKLMLTLMKPKYFIPIHGEYRMLHQHRILAESVGVEPANIFILNNGDVVDIKEAAATQSRKVTAGNTLVDGLGDVGNVVLRDRKQLSEDGILIVFLLLSKTDGKILSGPDIISRGFVYVRESEDLIDRASILAADTVNRLQSGQEPLNQWNVLKMNVKEVLGRFFYEKTGRRPVILTIITEI</sequence>
<evidence type="ECO:0000256" key="13">
    <source>
        <dbReference type="HAMAP-Rule" id="MF_01491"/>
    </source>
</evidence>
<comment type="function">
    <text evidence="11">Counteracts the endogenous Pycsar antiviral defense system. Phosphodiesterase that enables metal-dependent hydrolysis of host cyclic nucleotide Pycsar defense signals such as cCMP and cUMP.</text>
</comment>
<dbReference type="GO" id="GO:0003723">
    <property type="term" value="F:RNA binding"/>
    <property type="evidence" value="ECO:0007669"/>
    <property type="project" value="UniProtKB-UniRule"/>
</dbReference>
<dbReference type="AlphaFoldDB" id="A0A6L8V3F0"/>
<dbReference type="HAMAP" id="MF_01491">
    <property type="entry name" value="RNase_J_bact"/>
    <property type="match status" value="1"/>
</dbReference>
<comment type="subcellular location">
    <subcellularLocation>
        <location evidence="13 14">Cytoplasm</location>
    </subcellularLocation>
</comment>
<accession>A0A6L8V3F0</accession>
<organism evidence="19 20">
    <name type="scientific">Paenibacillus silvestris</name>
    <dbReference type="NCBI Taxonomy" id="2606219"/>
    <lineage>
        <taxon>Bacteria</taxon>
        <taxon>Bacillati</taxon>
        <taxon>Bacillota</taxon>
        <taxon>Bacilli</taxon>
        <taxon>Bacillales</taxon>
        <taxon>Paenibacillaceae</taxon>
        <taxon>Paenibacillus</taxon>
    </lineage>
</organism>
<dbReference type="InterPro" id="IPR030854">
    <property type="entry name" value="RNase_J_bac"/>
</dbReference>
<evidence type="ECO:0000313" key="19">
    <source>
        <dbReference type="EMBL" id="MZQ84076.1"/>
    </source>
</evidence>
<dbReference type="PANTHER" id="PTHR43694:SF4">
    <property type="entry name" value="RIBONUCLEASE J 2"/>
    <property type="match status" value="1"/>
</dbReference>
<keyword evidence="6 13" id="KW-0378">Hydrolase</keyword>
<feature type="binding site" evidence="17">
    <location>
        <position position="57"/>
    </location>
    <ligand>
        <name>Ca(2+)</name>
        <dbReference type="ChEBI" id="CHEBI:29108"/>
    </ligand>
</feature>
<keyword evidence="3 13" id="KW-0540">Nuclease</keyword>
<evidence type="ECO:0000256" key="16">
    <source>
        <dbReference type="PIRSR" id="PIRSR004803-2"/>
    </source>
</evidence>
<dbReference type="Pfam" id="PF00753">
    <property type="entry name" value="Lactamase_B"/>
    <property type="match status" value="1"/>
</dbReference>
<feature type="domain" description="Metallo-beta-lactamase" evidence="18">
    <location>
        <begin position="29"/>
        <end position="223"/>
    </location>
</feature>
<evidence type="ECO:0000256" key="14">
    <source>
        <dbReference type="PIRNR" id="PIRNR004803"/>
    </source>
</evidence>
<evidence type="ECO:0000256" key="10">
    <source>
        <dbReference type="ARBA" id="ARBA00034221"/>
    </source>
</evidence>
<dbReference type="SMART" id="SM00849">
    <property type="entry name" value="Lactamase_B"/>
    <property type="match status" value="1"/>
</dbReference>
<dbReference type="Pfam" id="PF07521">
    <property type="entry name" value="RMMBL"/>
    <property type="match status" value="1"/>
</dbReference>
<dbReference type="EMBL" id="WTUZ01000020">
    <property type="protein sequence ID" value="MZQ84076.1"/>
    <property type="molecule type" value="Genomic_DNA"/>
</dbReference>
<evidence type="ECO:0000256" key="6">
    <source>
        <dbReference type="ARBA" id="ARBA00022801"/>
    </source>
</evidence>
<evidence type="ECO:0000256" key="12">
    <source>
        <dbReference type="ARBA" id="ARBA00048505"/>
    </source>
</evidence>
<evidence type="ECO:0000256" key="15">
    <source>
        <dbReference type="PIRSR" id="PIRSR004803-1"/>
    </source>
</evidence>
<evidence type="ECO:0000256" key="17">
    <source>
        <dbReference type="PIRSR" id="PIRSR004803-3"/>
    </source>
</evidence>
<comment type="subunit">
    <text evidence="13">Homodimer, may be a subunit of the RNA degradosome.</text>
</comment>
<feature type="binding site" evidence="17">
    <location>
        <position position="401"/>
    </location>
    <ligand>
        <name>Zn(2+)</name>
        <dbReference type="ChEBI" id="CHEBI:29105"/>
        <label>1</label>
        <note>catalytic</note>
    </ligand>
</feature>
<dbReference type="Gene3D" id="3.60.15.10">
    <property type="entry name" value="Ribonuclease Z/Hydroxyacylglutathione hydrolase-like"/>
    <property type="match status" value="1"/>
</dbReference>
<keyword evidence="8 13" id="KW-0269">Exonuclease</keyword>
<feature type="binding site" evidence="17">
    <location>
        <position position="59"/>
    </location>
    <ligand>
        <name>Ca(2+)</name>
        <dbReference type="ChEBI" id="CHEBI:29108"/>
    </ligand>
</feature>
<keyword evidence="2 13" id="KW-0698">rRNA processing</keyword>
<dbReference type="PIRSF" id="PIRSF004803">
    <property type="entry name" value="RnjA"/>
    <property type="match status" value="1"/>
</dbReference>
<dbReference type="InterPro" id="IPR001587">
    <property type="entry name" value="RNase_J_CS"/>
</dbReference>
<feature type="binding site" evidence="16">
    <location>
        <begin position="241"/>
        <end position="243"/>
    </location>
    <ligand>
        <name>substrate</name>
    </ligand>
</feature>
<dbReference type="EC" id="3.1.-.-" evidence="13 14"/>
<evidence type="ECO:0000256" key="5">
    <source>
        <dbReference type="ARBA" id="ARBA00022759"/>
    </source>
</evidence>
<feature type="binding site" evidence="13 16">
    <location>
        <begin position="375"/>
        <end position="379"/>
    </location>
    <ligand>
        <name>substrate</name>
    </ligand>
</feature>
<evidence type="ECO:0000256" key="4">
    <source>
        <dbReference type="ARBA" id="ARBA00022723"/>
    </source>
</evidence>
<evidence type="ECO:0000313" key="20">
    <source>
        <dbReference type="Proteomes" id="UP000481087"/>
    </source>
</evidence>
<dbReference type="GO" id="GO:0004534">
    <property type="term" value="F:5'-3' RNA exonuclease activity"/>
    <property type="evidence" value="ECO:0007669"/>
    <property type="project" value="UniProtKB-UniRule"/>
</dbReference>
<dbReference type="Gene3D" id="3.40.50.10710">
    <property type="entry name" value="Metallo-hydrolase/oxidoreductase"/>
    <property type="match status" value="1"/>
</dbReference>
<dbReference type="Pfam" id="PF22505">
    <property type="entry name" value="RNase_J_b_CASP"/>
    <property type="match status" value="1"/>
</dbReference>
<feature type="binding site" evidence="17">
    <location>
        <position position="172"/>
    </location>
    <ligand>
        <name>Zn(2+)</name>
        <dbReference type="ChEBI" id="CHEBI:29105"/>
        <label>1</label>
        <note>catalytic</note>
    </ligand>
</feature>
<dbReference type="Pfam" id="PF17770">
    <property type="entry name" value="RNase_J_C"/>
    <property type="match status" value="1"/>
</dbReference>
<dbReference type="GO" id="GO:0008270">
    <property type="term" value="F:zinc ion binding"/>
    <property type="evidence" value="ECO:0007669"/>
    <property type="project" value="InterPro"/>
</dbReference>
<feature type="active site" description="Proton donor" evidence="15">
    <location>
        <position position="204"/>
    </location>
</feature>
<feature type="binding site" evidence="17">
    <location>
        <position position="82"/>
    </location>
    <ligand>
        <name>Zn(2+)</name>
        <dbReference type="ChEBI" id="CHEBI:29105"/>
        <label>1</label>
        <note>catalytic</note>
    </ligand>
</feature>
<dbReference type="InterPro" id="IPR004613">
    <property type="entry name" value="RNase_J"/>
</dbReference>
<comment type="cofactor">
    <cofactor evidence="14 17">
        <name>Zn(2+)</name>
        <dbReference type="ChEBI" id="CHEBI:29105"/>
    </cofactor>
    <text evidence="14 17">Binds 2 Zn(2+) ions per subunit. It is not clear if Zn(2+) or Mg(2+) is physiologically important.</text>
</comment>
<protein>
    <recommendedName>
        <fullName evidence="13 14">Ribonuclease J</fullName>
        <shortName evidence="13">RNase J</shortName>
        <ecNumber evidence="13 14">3.1.-.-</ecNumber>
    </recommendedName>
</protein>
<dbReference type="InterPro" id="IPR011108">
    <property type="entry name" value="RMMBL"/>
</dbReference>
<dbReference type="PROSITE" id="PS01292">
    <property type="entry name" value="UPF0036"/>
    <property type="match status" value="1"/>
</dbReference>
<feature type="active site" description="Proton acceptor" evidence="15">
    <location>
        <position position="379"/>
    </location>
</feature>
<keyword evidence="20" id="KW-1185">Reference proteome</keyword>
<comment type="catalytic activity">
    <reaction evidence="12">
        <text>3',5'-cyclic UMP + H2O = UMP + H(+)</text>
        <dbReference type="Rhea" id="RHEA:70575"/>
        <dbReference type="ChEBI" id="CHEBI:15377"/>
        <dbReference type="ChEBI" id="CHEBI:15378"/>
        <dbReference type="ChEBI" id="CHEBI:57865"/>
        <dbReference type="ChEBI" id="CHEBI:184387"/>
    </reaction>
    <physiologicalReaction direction="left-to-right" evidence="12">
        <dbReference type="Rhea" id="RHEA:70576"/>
    </physiologicalReaction>
</comment>
<keyword evidence="4 14" id="KW-0479">Metal-binding</keyword>
<feature type="binding site" evidence="17">
    <location>
        <position position="150"/>
    </location>
    <ligand>
        <name>Zn(2+)</name>
        <dbReference type="ChEBI" id="CHEBI:29105"/>
        <label>1</label>
        <note>catalytic</note>
    </ligand>
</feature>
<keyword evidence="1 13" id="KW-0963">Cytoplasm</keyword>
<comment type="similarity">
    <text evidence="13 14">Belongs to the metallo-beta-lactamase superfamily. RNA-metabolizing metallo-beta-lactamase-like family. Bacterial RNase J subfamily.</text>
</comment>
<dbReference type="InterPro" id="IPR041636">
    <property type="entry name" value="RNase_J_C"/>
</dbReference>
<dbReference type="GO" id="GO:0005737">
    <property type="term" value="C:cytoplasm"/>
    <property type="evidence" value="ECO:0007669"/>
    <property type="project" value="UniProtKB-SubCell"/>
</dbReference>
<keyword evidence="17" id="KW-0106">Calcium</keyword>
<dbReference type="Proteomes" id="UP000481087">
    <property type="component" value="Unassembled WGS sequence"/>
</dbReference>
<comment type="catalytic activity">
    <reaction evidence="10">
        <text>3',5'-cyclic CMP + H2O = CMP + H(+)</text>
        <dbReference type="Rhea" id="RHEA:72675"/>
        <dbReference type="ChEBI" id="CHEBI:15377"/>
        <dbReference type="ChEBI" id="CHEBI:15378"/>
        <dbReference type="ChEBI" id="CHEBI:58003"/>
        <dbReference type="ChEBI" id="CHEBI:60377"/>
    </reaction>
    <physiologicalReaction direction="left-to-right" evidence="10">
        <dbReference type="Rhea" id="RHEA:72676"/>
    </physiologicalReaction>
</comment>
<proteinExistence type="inferred from homology"/>
<comment type="function">
    <text evidence="13">An RNase that has 5'-3' exonuclease and possibly endonuclease activity. Involved in maturation of rRNA and in some organisms also mRNA maturation and/or decay.</text>
</comment>
<dbReference type="NCBIfam" id="TIGR00649">
    <property type="entry name" value="MG423"/>
    <property type="match status" value="1"/>
</dbReference>
<keyword evidence="9 13" id="KW-0694">RNA-binding</keyword>
<dbReference type="GO" id="GO:0004521">
    <property type="term" value="F:RNA endonuclease activity"/>
    <property type="evidence" value="ECO:0007669"/>
    <property type="project" value="UniProtKB-UniRule"/>
</dbReference>
<dbReference type="InterPro" id="IPR042173">
    <property type="entry name" value="RNase_J_2"/>
</dbReference>
<reference evidence="19 20" key="1">
    <citation type="submission" date="2019-12" db="EMBL/GenBank/DDBJ databases">
        <title>Paenibacillus sp. nov. sp. isolated from soil.</title>
        <authorList>
            <person name="Kim J."/>
            <person name="Jeong S.E."/>
            <person name="Jung H.S."/>
            <person name="Jeon C.O."/>
        </authorList>
    </citation>
    <scope>NUCLEOTIDE SEQUENCE [LARGE SCALE GENOMIC DNA]</scope>
    <source>
        <strain evidence="19 20">5J-6</strain>
    </source>
</reference>
<dbReference type="InterPro" id="IPR036866">
    <property type="entry name" value="RibonucZ/Hydroxyglut_hydro"/>
</dbReference>
<gene>
    <name evidence="13" type="primary">rnj</name>
    <name evidence="19" type="ORF">GQF01_18330</name>
</gene>
<dbReference type="Gene3D" id="3.10.20.580">
    <property type="match status" value="1"/>
</dbReference>